<comment type="caution">
    <text evidence="4">The sequence shown here is derived from an EMBL/GenBank/DDBJ whole genome shotgun (WGS) entry which is preliminary data.</text>
</comment>
<dbReference type="PANTHER" id="PTHR46652">
    <property type="entry name" value="LEUCINE-RICH REPEAT AND IQ DOMAIN-CONTAINING PROTEIN 1-RELATED"/>
    <property type="match status" value="1"/>
</dbReference>
<dbReference type="SMART" id="SM00369">
    <property type="entry name" value="LRR_TYP"/>
    <property type="match status" value="8"/>
</dbReference>
<dbReference type="InterPro" id="IPR050836">
    <property type="entry name" value="SDS22/Internalin_LRR"/>
</dbReference>
<evidence type="ECO:0000256" key="2">
    <source>
        <dbReference type="ARBA" id="ARBA00022737"/>
    </source>
</evidence>
<dbReference type="PROSITE" id="PS51450">
    <property type="entry name" value="LRR"/>
    <property type="match status" value="12"/>
</dbReference>
<dbReference type="PROSITE" id="PS50104">
    <property type="entry name" value="TIR"/>
    <property type="match status" value="1"/>
</dbReference>
<dbReference type="SMART" id="SM00255">
    <property type="entry name" value="TIR"/>
    <property type="match status" value="1"/>
</dbReference>
<dbReference type="Gene3D" id="3.80.10.10">
    <property type="entry name" value="Ribonuclease Inhibitor"/>
    <property type="match status" value="2"/>
</dbReference>
<dbReference type="InterPro" id="IPR025875">
    <property type="entry name" value="Leu-rich_rpt_4"/>
</dbReference>
<dbReference type="SUPFAM" id="SSF52540">
    <property type="entry name" value="P-loop containing nucleoside triphosphate hydrolases"/>
    <property type="match status" value="1"/>
</dbReference>
<dbReference type="InterPro" id="IPR003591">
    <property type="entry name" value="Leu-rich_rpt_typical-subtyp"/>
</dbReference>
<feature type="domain" description="TIR" evidence="3">
    <location>
        <begin position="1000"/>
        <end position="1160"/>
    </location>
</feature>
<accession>A0ABS5P7P0</accession>
<evidence type="ECO:0000256" key="1">
    <source>
        <dbReference type="ARBA" id="ARBA00022614"/>
    </source>
</evidence>
<dbReference type="SUPFAM" id="SSF52047">
    <property type="entry name" value="RNI-like"/>
    <property type="match status" value="1"/>
</dbReference>
<evidence type="ECO:0000259" key="3">
    <source>
        <dbReference type="PROSITE" id="PS50104"/>
    </source>
</evidence>
<keyword evidence="2" id="KW-0677">Repeat</keyword>
<dbReference type="Proteomes" id="UP000722625">
    <property type="component" value="Unassembled WGS sequence"/>
</dbReference>
<dbReference type="RefSeq" id="WP_213295945.1">
    <property type="nucleotide sequence ID" value="NZ_JAGYVZ010000003.1"/>
</dbReference>
<dbReference type="Gene3D" id="3.40.50.300">
    <property type="entry name" value="P-loop containing nucleotide triphosphate hydrolases"/>
    <property type="match status" value="1"/>
</dbReference>
<dbReference type="Gene3D" id="3.40.50.10140">
    <property type="entry name" value="Toll/interleukin-1 receptor homology (TIR) domain"/>
    <property type="match status" value="1"/>
</dbReference>
<evidence type="ECO:0000313" key="5">
    <source>
        <dbReference type="Proteomes" id="UP000722625"/>
    </source>
</evidence>
<keyword evidence="5" id="KW-1185">Reference proteome</keyword>
<keyword evidence="1" id="KW-0433">Leucine-rich repeat</keyword>
<dbReference type="InterPro" id="IPR035897">
    <property type="entry name" value="Toll_tir_struct_dom_sf"/>
</dbReference>
<proteinExistence type="predicted"/>
<organism evidence="4 5">
    <name type="scientific">Flavobacterium psychroterrae</name>
    <dbReference type="NCBI Taxonomy" id="2133767"/>
    <lineage>
        <taxon>Bacteria</taxon>
        <taxon>Pseudomonadati</taxon>
        <taxon>Bacteroidota</taxon>
        <taxon>Flavobacteriia</taxon>
        <taxon>Flavobacteriales</taxon>
        <taxon>Flavobacteriaceae</taxon>
        <taxon>Flavobacterium</taxon>
    </lineage>
</organism>
<protein>
    <submittedName>
        <fullName evidence="4">Leucine-rich repeat domain-containing protein</fullName>
    </submittedName>
</protein>
<sequence>MLDKPSIIIEIELFLQIKLIRENDPFRAMGILKKNCYSVDADNKVVALNLQKIPLEIFPFFRDLQNLKYLNLSNTELREISFIQFLTELKYLNLSSNDISDLENIISLRHLEYLNLFNNRISSLYFIQELKEIKTLILSNNNIGDVKPLSYLTNLISLDLSNNLLSDISSLNKLNQLQELILSKNRIKGFPYIPNLSNLNHLNLSSNGLEDIFGIENHLKIDKLNLSNNKIYNIRLLQDLSNLRYLYIHKNEIEDLTSIDDLYNLRVLNASNNQIRNFFFPNLKRLLKLFLSNNPLDYINLEYNERIIELYLNNTLIKELDNFDILRNLRSLHLHNNQLYDIRFLFNLKKLLVLDLSSNNIEDISPLIDLPLKSLSISDNPIENIEESLLFKNTLEYLSINDTIYAKNNNLELSKTENHLNIIKNKIIIKNSLGETVDSYYPVKILLLGNHSSGKSQFLNYFLNNTLQQKSETTDILQIKFFKDKRDSILPTAVFYDFGGQDFYHGLYRIFLSNQSIHCLFWHTKTNFNKYELDIKDNPIQNFNVNYWIGQKKYNEYKEDFNDDLFLIETHSDLKESNKPTYFIFNEKEKVPRQQFYISLKYDTNNKSTFSNNQLVNLQHLKSNLISLIEEKQIHFQQKKWYLNFIKYITSPQRREQAIEIFDLLNIFEDLNTSQESKIQLLQIELDQLHRKGLVLYYKKEIPNFVWLNPLKIVTYIKEKVLIFDEIKKEKGILNIEYFKEKNIDHNILYLLQLQKVIFLHKYGINSNKEVIEEYIIPNYLPLVDKNNDIEYDLFTFGIHKHHIFTLKFTDFIPLGLINQLICFFGSLPDQKKFWRNQIIFTLESKCKILIYLDHENLKIKVFSHFLITDNDAKEKITRYIYSCILCFYWNFELITLKEYLKYEEEYILNDGDTLNNNLELNFYQSRRFYEIVDCDIPSDLYISMDTKTFIKADELSSIDQFTNTKINTYNLNLTNDQFEYSKEKAIYPFKIFTNKKLKKMKKVFVSYSHANIKEMEELTKYLIGFVRNKEIESWTDLKLQSGVKVKDEILQNLEDADIVILLISQDFIASDFIYDNELQMAMKKKITGKGEIIPVVLSNSSIFDLKLNVTGNEGSLSEVKMGEYYFIPQDENNNLKPIERWDHKSEAWMKVYNDLKKKISL</sequence>
<dbReference type="InterPro" id="IPR001611">
    <property type="entry name" value="Leu-rich_rpt"/>
</dbReference>
<gene>
    <name evidence="4" type="ORF">KHA90_04740</name>
</gene>
<dbReference type="InterPro" id="IPR027417">
    <property type="entry name" value="P-loop_NTPase"/>
</dbReference>
<dbReference type="Pfam" id="PF08477">
    <property type="entry name" value="Roc"/>
    <property type="match status" value="1"/>
</dbReference>
<dbReference type="InterPro" id="IPR032675">
    <property type="entry name" value="LRR_dom_sf"/>
</dbReference>
<dbReference type="SUPFAM" id="SSF52200">
    <property type="entry name" value="Toll/Interleukin receptor TIR domain"/>
    <property type="match status" value="1"/>
</dbReference>
<name>A0ABS5P7P0_9FLAO</name>
<dbReference type="Pfam" id="PF13676">
    <property type="entry name" value="TIR_2"/>
    <property type="match status" value="1"/>
</dbReference>
<dbReference type="SUPFAM" id="SSF52058">
    <property type="entry name" value="L domain-like"/>
    <property type="match status" value="1"/>
</dbReference>
<dbReference type="SMART" id="SM00365">
    <property type="entry name" value="LRR_SD22"/>
    <property type="match status" value="7"/>
</dbReference>
<dbReference type="InterPro" id="IPR000157">
    <property type="entry name" value="TIR_dom"/>
</dbReference>
<dbReference type="EMBL" id="JAGYVZ010000003">
    <property type="protein sequence ID" value="MBS7230323.1"/>
    <property type="molecule type" value="Genomic_DNA"/>
</dbReference>
<reference evidence="4 5" key="1">
    <citation type="journal article" date="2018" name="Int. J. Syst. Evol. Microbiol.">
        <title>Flavobacterium chryseum sp. nov. and Flavobacterium psychroterrae sp. nov., novel environmental bacteria isolated from Antarctica.</title>
        <authorList>
            <person name="Kralova S."/>
            <person name="Svec P."/>
            <person name="Busse H.J."/>
            <person name="Stankova E."/>
            <person name="Vaczi P."/>
            <person name="Sedlacek I."/>
        </authorList>
    </citation>
    <scope>NUCLEOTIDE SEQUENCE [LARGE SCALE GENOMIC DNA]</scope>
    <source>
        <strain evidence="4 5">CCM 8827</strain>
    </source>
</reference>
<evidence type="ECO:0000313" key="4">
    <source>
        <dbReference type="EMBL" id="MBS7230323.1"/>
    </source>
</evidence>
<dbReference type="Pfam" id="PF12799">
    <property type="entry name" value="LRR_4"/>
    <property type="match status" value="3"/>
</dbReference>
<dbReference type="PANTHER" id="PTHR46652:SF3">
    <property type="entry name" value="LEUCINE-RICH REPEAT-CONTAINING PROTEIN 9"/>
    <property type="match status" value="1"/>
</dbReference>